<gene>
    <name evidence="1" type="ORF">AWC38_SpisGene8230</name>
</gene>
<reference evidence="2" key="1">
    <citation type="journal article" date="2017" name="bioRxiv">
        <title>Comparative analysis of the genomes of Stylophora pistillata and Acropora digitifera provides evidence for extensive differences between species of corals.</title>
        <authorList>
            <person name="Voolstra C.R."/>
            <person name="Li Y."/>
            <person name="Liew Y.J."/>
            <person name="Baumgarten S."/>
            <person name="Zoccola D."/>
            <person name="Flot J.-F."/>
            <person name="Tambutte S."/>
            <person name="Allemand D."/>
            <person name="Aranda M."/>
        </authorList>
    </citation>
    <scope>NUCLEOTIDE SEQUENCE [LARGE SCALE GENOMIC DNA]</scope>
</reference>
<organism evidence="1 2">
    <name type="scientific">Stylophora pistillata</name>
    <name type="common">Smooth cauliflower coral</name>
    <dbReference type="NCBI Taxonomy" id="50429"/>
    <lineage>
        <taxon>Eukaryota</taxon>
        <taxon>Metazoa</taxon>
        <taxon>Cnidaria</taxon>
        <taxon>Anthozoa</taxon>
        <taxon>Hexacorallia</taxon>
        <taxon>Scleractinia</taxon>
        <taxon>Astrocoeniina</taxon>
        <taxon>Pocilloporidae</taxon>
        <taxon>Stylophora</taxon>
    </lineage>
</organism>
<evidence type="ECO:0000313" key="1">
    <source>
        <dbReference type="EMBL" id="PFX27099.1"/>
    </source>
</evidence>
<proteinExistence type="predicted"/>
<protein>
    <submittedName>
        <fullName evidence="1">Uncharacterized protein</fullName>
    </submittedName>
</protein>
<sequence>MSDVRILNDCEVLYQNKYLFDLYAPKKVGGPREVIRGMLRYFNYPLCQKRRHEIISKSRHSMGVYYFLRYLQAVFEKKLPDLEMKDPASKYRFMDACEKLFDDTVREVNAWTNPLGGHMQLYMFKHWDAFEKLGERLRWNEFFVDDVTEVFASFRNPMLSHAEVMSEMVTLTFIYVPMECCKELPDSYPKEVYYQIYLCPHEIYKFDTNACTKTGRSRVLLHAILGFEATPTLEICHRLISCVADYRDVWIFLVLVREILKQDEPFIPPRRNEIERIDFDEWCQLIDHTVTEKLRRFGIPQGAHMQLYLFTHWHEFVRVGKKLRNLCFTFEDVIKAYEKWQDSGQKTNVLMGEVEAWTEVRYSDHWYDICCTNRRQRLNKEILN</sequence>
<accession>A0A2B4SDB9</accession>
<name>A0A2B4SDB9_STYPI</name>
<comment type="caution">
    <text evidence="1">The sequence shown here is derived from an EMBL/GenBank/DDBJ whole genome shotgun (WGS) entry which is preliminary data.</text>
</comment>
<evidence type="ECO:0000313" key="2">
    <source>
        <dbReference type="Proteomes" id="UP000225706"/>
    </source>
</evidence>
<dbReference type="Proteomes" id="UP000225706">
    <property type="component" value="Unassembled WGS sequence"/>
</dbReference>
<dbReference type="AlphaFoldDB" id="A0A2B4SDB9"/>
<dbReference type="EMBL" id="LSMT01000111">
    <property type="protein sequence ID" value="PFX27099.1"/>
    <property type="molecule type" value="Genomic_DNA"/>
</dbReference>
<keyword evidence="2" id="KW-1185">Reference proteome</keyword>